<evidence type="ECO:0000256" key="1">
    <source>
        <dbReference type="SAM" id="MobiDB-lite"/>
    </source>
</evidence>
<organism evidence="3 4">
    <name type="scientific">Golovinomyces cichoracearum</name>
    <dbReference type="NCBI Taxonomy" id="62708"/>
    <lineage>
        <taxon>Eukaryota</taxon>
        <taxon>Fungi</taxon>
        <taxon>Dikarya</taxon>
        <taxon>Ascomycota</taxon>
        <taxon>Pezizomycotina</taxon>
        <taxon>Leotiomycetes</taxon>
        <taxon>Erysiphales</taxon>
        <taxon>Erysiphaceae</taxon>
        <taxon>Golovinomyces</taxon>
    </lineage>
</organism>
<evidence type="ECO:0000313" key="3">
    <source>
        <dbReference type="EMBL" id="RKF76689.1"/>
    </source>
</evidence>
<dbReference type="Proteomes" id="UP000285326">
    <property type="component" value="Unassembled WGS sequence"/>
</dbReference>
<protein>
    <recommendedName>
        <fullName evidence="2">2EXR domain-containing protein</fullName>
    </recommendedName>
</protein>
<feature type="region of interest" description="Disordered" evidence="1">
    <location>
        <begin position="166"/>
        <end position="201"/>
    </location>
</feature>
<dbReference type="InterPro" id="IPR045518">
    <property type="entry name" value="2EXR"/>
</dbReference>
<dbReference type="PANTHER" id="PTHR35910:SF6">
    <property type="entry name" value="2EXR DOMAIN-CONTAINING PROTEIN"/>
    <property type="match status" value="1"/>
</dbReference>
<gene>
    <name evidence="3" type="ORF">GcM1_225045</name>
</gene>
<reference evidence="3 4" key="1">
    <citation type="journal article" date="2018" name="BMC Genomics">
        <title>Comparative genome analyses reveal sequence features reflecting distinct modes of host-adaptation between dicot and monocot powdery mildew.</title>
        <authorList>
            <person name="Wu Y."/>
            <person name="Ma X."/>
            <person name="Pan Z."/>
            <person name="Kale S.D."/>
            <person name="Song Y."/>
            <person name="King H."/>
            <person name="Zhang Q."/>
            <person name="Presley C."/>
            <person name="Deng X."/>
            <person name="Wei C.I."/>
            <person name="Xiao S."/>
        </authorList>
    </citation>
    <scope>NUCLEOTIDE SEQUENCE [LARGE SCALE GENOMIC DNA]</scope>
    <source>
        <strain evidence="3">UMSG1</strain>
    </source>
</reference>
<feature type="compositionally biased region" description="Polar residues" evidence="1">
    <location>
        <begin position="259"/>
        <end position="276"/>
    </location>
</feature>
<accession>A0A420IQ49</accession>
<feature type="region of interest" description="Disordered" evidence="1">
    <location>
        <begin position="231"/>
        <end position="308"/>
    </location>
</feature>
<sequence>MSEHNLNIPDGCPRFNNGLSCHTRNCPYTHCHAEREEALMARKRQVINKQSQPTTPLNNNWNVSGPQNKNYVANKSPSTATNMRAMTTERSTSNLRETNSPKTTIPLSNATFDVKCNGLMQDSDRTLKTHYNSRSLTNSTSKSTITRNNIKSTENLKNRCRIDVTRIEHTPKQSEILTTPTKIEDKNGSSPRSRNRKDGLTSVDYSYMRRTLPGIFAMVAKNSVLKSQVSISAGDDSPVPESKSPSVPEIKSVSIPDKSVSTQGNPDSSIEENSTPIPVKKKKKAPMRGGTSNGEISKEPPSSKQISHEVIRVLSSESSKSCHAQEVPPDIWDNLRLQWVDNLSPKNKKAYLRDFTINQDGKLIRKVDYKAKSLRKSLTGSSSKRSFGLFTSLPAEIRNQIWKFAKQDCASTCYVQLHIKQEPGGRSVIINGKPELVPYPVSDAKFSYLYDVPGLYGACRESRSFVEDLYGKPKMTAVDVNTQKPYPSGKGSCILNYNQDRLFFISRGSTTQLPELVQFLRHEEREQIKHLAIPLRDYFHEEETVVMTLVHFPNLQTIDLVIGDGKDDLERLGNFDYSHYLRRSLRKQYIIDDRELHENYRNQWSVPKVKIDHVNEVQAHLWGIDGLKWGTTTRPIPRRIINA</sequence>
<comment type="caution">
    <text evidence="3">The sequence shown here is derived from an EMBL/GenBank/DDBJ whole genome shotgun (WGS) entry which is preliminary data.</text>
</comment>
<feature type="domain" description="2EXR" evidence="2">
    <location>
        <begin position="387"/>
        <end position="501"/>
    </location>
</feature>
<dbReference type="Pfam" id="PF20150">
    <property type="entry name" value="2EXR"/>
    <property type="match status" value="1"/>
</dbReference>
<dbReference type="EMBL" id="MCBS01022537">
    <property type="protein sequence ID" value="RKF76689.1"/>
    <property type="molecule type" value="Genomic_DNA"/>
</dbReference>
<evidence type="ECO:0000313" key="4">
    <source>
        <dbReference type="Proteomes" id="UP000285326"/>
    </source>
</evidence>
<dbReference type="AlphaFoldDB" id="A0A420IQ49"/>
<proteinExistence type="predicted"/>
<dbReference type="PANTHER" id="PTHR35910">
    <property type="entry name" value="2EXR DOMAIN-CONTAINING PROTEIN"/>
    <property type="match status" value="1"/>
</dbReference>
<evidence type="ECO:0000259" key="2">
    <source>
        <dbReference type="Pfam" id="PF20150"/>
    </source>
</evidence>
<name>A0A420IQ49_9PEZI</name>
<feature type="compositionally biased region" description="Low complexity" evidence="1">
    <location>
        <begin position="237"/>
        <end position="256"/>
    </location>
</feature>